<keyword evidence="4 6" id="KW-0472">Membrane</keyword>
<evidence type="ECO:0000313" key="8">
    <source>
        <dbReference type="Proteomes" id="UP000764110"/>
    </source>
</evidence>
<dbReference type="GO" id="GO:0000398">
    <property type="term" value="P:mRNA splicing, via spliceosome"/>
    <property type="evidence" value="ECO:0007669"/>
    <property type="project" value="InterPro"/>
</dbReference>
<dbReference type="Gene3D" id="1.20.1250.20">
    <property type="entry name" value="MFS general substrate transporter like domains"/>
    <property type="match status" value="1"/>
</dbReference>
<dbReference type="GO" id="GO:0005681">
    <property type="term" value="C:spliceosomal complex"/>
    <property type="evidence" value="ECO:0007669"/>
    <property type="project" value="InterPro"/>
</dbReference>
<keyword evidence="2 6" id="KW-0812">Transmembrane</keyword>
<feature type="region of interest" description="Disordered" evidence="5">
    <location>
        <begin position="540"/>
        <end position="654"/>
    </location>
</feature>
<feature type="region of interest" description="Disordered" evidence="5">
    <location>
        <begin position="1"/>
        <end position="26"/>
    </location>
</feature>
<feature type="transmembrane region" description="Helical" evidence="6">
    <location>
        <begin position="207"/>
        <end position="230"/>
    </location>
</feature>
<feature type="transmembrane region" description="Helical" evidence="6">
    <location>
        <begin position="306"/>
        <end position="329"/>
    </location>
</feature>
<reference evidence="7 8" key="1">
    <citation type="submission" date="2020-07" db="EMBL/GenBank/DDBJ databases">
        <title>Metarhizium humberi genome.</title>
        <authorList>
            <person name="Lysoe E."/>
        </authorList>
    </citation>
    <scope>NUCLEOTIDE SEQUENCE [LARGE SCALE GENOMIC DNA]</scope>
    <source>
        <strain evidence="7 8">ESALQ1638</strain>
    </source>
</reference>
<dbReference type="SUPFAM" id="SSF103473">
    <property type="entry name" value="MFS general substrate transporter"/>
    <property type="match status" value="1"/>
</dbReference>
<dbReference type="Pfam" id="PF07690">
    <property type="entry name" value="MFS_1"/>
    <property type="match status" value="1"/>
</dbReference>
<dbReference type="InterPro" id="IPR036259">
    <property type="entry name" value="MFS_trans_sf"/>
</dbReference>
<comment type="caution">
    <text evidence="7">The sequence shown here is derived from an EMBL/GenBank/DDBJ whole genome shotgun (WGS) entry which is preliminary data.</text>
</comment>
<name>A0A9P8MAA0_9HYPO</name>
<dbReference type="PANTHER" id="PTHR23507">
    <property type="entry name" value="ZGC:174356"/>
    <property type="match status" value="1"/>
</dbReference>
<dbReference type="Proteomes" id="UP000764110">
    <property type="component" value="Unassembled WGS sequence"/>
</dbReference>
<protein>
    <recommendedName>
        <fullName evidence="9">Major facilitator superfamily domain, general substrate transporter</fullName>
    </recommendedName>
</protein>
<gene>
    <name evidence="7" type="ORF">MHUMG1_07207</name>
</gene>
<keyword evidence="3 6" id="KW-1133">Transmembrane helix</keyword>
<evidence type="ECO:0000256" key="5">
    <source>
        <dbReference type="SAM" id="MobiDB-lite"/>
    </source>
</evidence>
<evidence type="ECO:0000256" key="6">
    <source>
        <dbReference type="SAM" id="Phobius"/>
    </source>
</evidence>
<feature type="transmembrane region" description="Helical" evidence="6">
    <location>
        <begin position="40"/>
        <end position="58"/>
    </location>
</feature>
<comment type="subcellular location">
    <subcellularLocation>
        <location evidence="1">Membrane</location>
        <topology evidence="1">Multi-pass membrane protein</topology>
    </subcellularLocation>
</comment>
<sequence>MDETTPLLPGEDGGDGGGGGSQQRGPRCASFFQARRPRTIYFLLSLMVFGLSFSGSLGDVPVTRLIEDNLCQRYYAARLDRATRHNRIDESLCKSDEIQSQLAYLNGLLPMIEAVVGLLVALPYGLKSGINGVFRKGRKPVLWLSLTGIFVSGLWIAVVLALGRRISIYIILISPVFAVVGGGSTVLVSAIYSVVADVVCEADRVSAFLTVSLGSLVGNLFGPLTASSLMRTSSPWTPIALSLLILLLAMGVMVFIPETLPALKQEEEWSVSRDDSLCGTVNSYVCEFKDQIKEAIGMIRQPSLSLILFAFLCPSPVGIATSALFIQYVSKRFDWSMAAAGYLLSVRSMVNVFVVLLVIPGLSKLLVSGVVVKGFSAGEKDRILAQASAFSLAAGFLLLAGTTMPIVISGLIVKTLGAGLPSLCRSLAAYHTSAENTSKLQTVIGITETMGLLVAAPGLAWMFSIGMKLGGVWMGLPPTFDPARGKEALRGPAYHQRLQPAHTQLKFRKAGQGGDADEEPSRDLAAELLAAEAAYFSKKKGVPVPGDEDDDQENVSVAAEKRPLPPASDGEEDYEAKRRRILEETRDIDADDSSEEDDEGSDDESEDDEDAELQRELERVRREREEKKKREEAERAKEEEEARERNIALGNPLLNKQDYTMKRRWDDDVVFRNQARGTEDRNKKKEFVNDMLRSDFHRRFMSKYVR</sequence>
<keyword evidence="8" id="KW-1185">Reference proteome</keyword>
<feature type="transmembrane region" description="Helical" evidence="6">
    <location>
        <begin position="349"/>
        <end position="372"/>
    </location>
</feature>
<evidence type="ECO:0008006" key="9">
    <source>
        <dbReference type="Google" id="ProtNLM"/>
    </source>
</evidence>
<evidence type="ECO:0000256" key="4">
    <source>
        <dbReference type="ARBA" id="ARBA00023136"/>
    </source>
</evidence>
<dbReference type="InterPro" id="IPR011701">
    <property type="entry name" value="MFS"/>
</dbReference>
<feature type="transmembrane region" description="Helical" evidence="6">
    <location>
        <begin position="142"/>
        <end position="162"/>
    </location>
</feature>
<proteinExistence type="predicted"/>
<dbReference type="EMBL" id="JACEFI010000014">
    <property type="protein sequence ID" value="KAH0594910.1"/>
    <property type="molecule type" value="Genomic_DNA"/>
</dbReference>
<feature type="transmembrane region" description="Helical" evidence="6">
    <location>
        <begin position="384"/>
        <end position="413"/>
    </location>
</feature>
<feature type="compositionally biased region" description="Acidic residues" evidence="5">
    <location>
        <begin position="589"/>
        <end position="611"/>
    </location>
</feature>
<feature type="transmembrane region" description="Helical" evidence="6">
    <location>
        <begin position="168"/>
        <end position="195"/>
    </location>
</feature>
<dbReference type="GO" id="GO:0022857">
    <property type="term" value="F:transmembrane transporter activity"/>
    <property type="evidence" value="ECO:0007669"/>
    <property type="project" value="InterPro"/>
</dbReference>
<dbReference type="GO" id="GO:0016020">
    <property type="term" value="C:membrane"/>
    <property type="evidence" value="ECO:0007669"/>
    <property type="project" value="UniProtKB-SubCell"/>
</dbReference>
<accession>A0A9P8MAA0</accession>
<dbReference type="PANTHER" id="PTHR23507:SF1">
    <property type="entry name" value="FI18259P1-RELATED"/>
    <property type="match status" value="1"/>
</dbReference>
<feature type="transmembrane region" description="Helical" evidence="6">
    <location>
        <begin position="102"/>
        <end position="122"/>
    </location>
</feature>
<evidence type="ECO:0000313" key="7">
    <source>
        <dbReference type="EMBL" id="KAH0594910.1"/>
    </source>
</evidence>
<evidence type="ECO:0000256" key="1">
    <source>
        <dbReference type="ARBA" id="ARBA00004141"/>
    </source>
</evidence>
<dbReference type="Pfam" id="PF04889">
    <property type="entry name" value="Cwf_Cwc_15"/>
    <property type="match status" value="1"/>
</dbReference>
<evidence type="ECO:0000256" key="2">
    <source>
        <dbReference type="ARBA" id="ARBA00022692"/>
    </source>
</evidence>
<organism evidence="7 8">
    <name type="scientific">Metarhizium humberi</name>
    <dbReference type="NCBI Taxonomy" id="2596975"/>
    <lineage>
        <taxon>Eukaryota</taxon>
        <taxon>Fungi</taxon>
        <taxon>Dikarya</taxon>
        <taxon>Ascomycota</taxon>
        <taxon>Pezizomycotina</taxon>
        <taxon>Sordariomycetes</taxon>
        <taxon>Hypocreomycetidae</taxon>
        <taxon>Hypocreales</taxon>
        <taxon>Clavicipitaceae</taxon>
        <taxon>Metarhizium</taxon>
    </lineage>
</organism>
<evidence type="ECO:0000256" key="3">
    <source>
        <dbReference type="ARBA" id="ARBA00022989"/>
    </source>
</evidence>
<dbReference type="AlphaFoldDB" id="A0A9P8MAA0"/>
<feature type="compositionally biased region" description="Basic and acidic residues" evidence="5">
    <location>
        <begin position="612"/>
        <end position="646"/>
    </location>
</feature>
<dbReference type="InterPro" id="IPR006973">
    <property type="entry name" value="Cwf_Cwc_15"/>
</dbReference>
<feature type="transmembrane region" description="Helical" evidence="6">
    <location>
        <begin position="236"/>
        <end position="256"/>
    </location>
</feature>